<dbReference type="HAMAP" id="MF_00917">
    <property type="entry name" value="QueE"/>
    <property type="match status" value="1"/>
</dbReference>
<evidence type="ECO:0000256" key="7">
    <source>
        <dbReference type="ARBA" id="ARBA00023239"/>
    </source>
</evidence>
<comment type="similarity">
    <text evidence="8">Belongs to the radical SAM superfamily. 7-carboxy-7-deazaguanine synthase family.</text>
</comment>
<feature type="binding site" evidence="8">
    <location>
        <position position="38"/>
    </location>
    <ligand>
        <name>[4Fe-4S] cluster</name>
        <dbReference type="ChEBI" id="CHEBI:49883"/>
        <note>4Fe-4S-S-AdoMet</note>
    </ligand>
</feature>
<evidence type="ECO:0000259" key="9">
    <source>
        <dbReference type="PROSITE" id="PS51918"/>
    </source>
</evidence>
<dbReference type="Pfam" id="PF04055">
    <property type="entry name" value="Radical_SAM"/>
    <property type="match status" value="1"/>
</dbReference>
<dbReference type="SFLD" id="SFLDS00029">
    <property type="entry name" value="Radical_SAM"/>
    <property type="match status" value="1"/>
</dbReference>
<comment type="catalytic activity">
    <reaction evidence="8">
        <text>6-carboxy-5,6,7,8-tetrahydropterin + H(+) = 7-carboxy-7-carbaguanine + NH4(+)</text>
        <dbReference type="Rhea" id="RHEA:27974"/>
        <dbReference type="ChEBI" id="CHEBI:15378"/>
        <dbReference type="ChEBI" id="CHEBI:28938"/>
        <dbReference type="ChEBI" id="CHEBI:61032"/>
        <dbReference type="ChEBI" id="CHEBI:61036"/>
        <dbReference type="EC" id="4.3.99.3"/>
    </reaction>
</comment>
<comment type="subunit">
    <text evidence="8">Homodimer.</text>
</comment>
<comment type="cofactor">
    <cofactor evidence="8">
        <name>Mg(2+)</name>
        <dbReference type="ChEBI" id="CHEBI:18420"/>
    </cofactor>
</comment>
<name>A0A8J6NNX8_9BACT</name>
<feature type="domain" description="Radical SAM core" evidence="9">
    <location>
        <begin position="18"/>
        <end position="209"/>
    </location>
</feature>
<evidence type="ECO:0000256" key="4">
    <source>
        <dbReference type="ARBA" id="ARBA00022842"/>
    </source>
</evidence>
<dbReference type="PANTHER" id="PTHR42836:SF1">
    <property type="entry name" value="7-CARBOXY-7-DEAZAGUANINE SYNTHASE"/>
    <property type="match status" value="1"/>
</dbReference>
<dbReference type="InterPro" id="IPR013785">
    <property type="entry name" value="Aldolase_TIM"/>
</dbReference>
<keyword evidence="5 8" id="KW-0408">Iron</keyword>
<accession>A0A8J6NNX8</accession>
<dbReference type="SUPFAM" id="SSF102114">
    <property type="entry name" value="Radical SAM enzymes"/>
    <property type="match status" value="1"/>
</dbReference>
<comment type="cofactor">
    <cofactor evidence="8">
        <name>[4Fe-4S] cluster</name>
        <dbReference type="ChEBI" id="CHEBI:49883"/>
    </cofactor>
    <text evidence="8">Binds 1 [4Fe-4S] cluster. The cluster is coordinated with 3 cysteines and an exchangeable S-adenosyl-L-methionine.</text>
</comment>
<evidence type="ECO:0000313" key="10">
    <source>
        <dbReference type="EMBL" id="MBC8361949.1"/>
    </source>
</evidence>
<keyword evidence="7 8" id="KW-0456">Lyase</keyword>
<keyword evidence="3 8" id="KW-0479">Metal-binding</keyword>
<keyword evidence="1 8" id="KW-0004">4Fe-4S</keyword>
<sequence length="214" mass="24644">MTLLVNEIFYSIQGESIYSGRPCIFVRLTGCNLRCSYCDTRYAYEEGTQLEIRQILDRVSGYRCPLVEITGGEPLFQPDTPLLIQRLLEDGYQVLMETNGSFDISRVDARCIKIVDIKCPSSGENDKNDLENLKRLDLKDQVKFAIGNRDDYEYAKEILILIPLEFPGDQILFSPVYEKMVPAKLAGWILADRLNVRFHLQLHKIIWPEAYRGV</sequence>
<dbReference type="GO" id="GO:0016840">
    <property type="term" value="F:carbon-nitrogen lyase activity"/>
    <property type="evidence" value="ECO:0007669"/>
    <property type="project" value="UniProtKB-UniRule"/>
</dbReference>
<evidence type="ECO:0000256" key="6">
    <source>
        <dbReference type="ARBA" id="ARBA00023014"/>
    </source>
</evidence>
<evidence type="ECO:0000256" key="3">
    <source>
        <dbReference type="ARBA" id="ARBA00022723"/>
    </source>
</evidence>
<dbReference type="InterPro" id="IPR024924">
    <property type="entry name" value="7-CO-7-deazaguanine_synth-like"/>
</dbReference>
<keyword evidence="8" id="KW-0671">Queuosine biosynthesis</keyword>
<evidence type="ECO:0000256" key="1">
    <source>
        <dbReference type="ARBA" id="ARBA00022485"/>
    </source>
</evidence>
<keyword evidence="2 8" id="KW-0949">S-adenosyl-L-methionine</keyword>
<dbReference type="GO" id="GO:0000287">
    <property type="term" value="F:magnesium ion binding"/>
    <property type="evidence" value="ECO:0007669"/>
    <property type="project" value="UniProtKB-UniRule"/>
</dbReference>
<feature type="binding site" evidence="8">
    <location>
        <position position="35"/>
    </location>
    <ligand>
        <name>[4Fe-4S] cluster</name>
        <dbReference type="ChEBI" id="CHEBI:49883"/>
        <note>4Fe-4S-S-AdoMet</note>
    </ligand>
</feature>
<dbReference type="UniPathway" id="UPA00391"/>
<organism evidence="10 11">
    <name type="scientific">Candidatus Desulfatibia profunda</name>
    <dbReference type="NCBI Taxonomy" id="2841695"/>
    <lineage>
        <taxon>Bacteria</taxon>
        <taxon>Pseudomonadati</taxon>
        <taxon>Thermodesulfobacteriota</taxon>
        <taxon>Desulfobacteria</taxon>
        <taxon>Desulfobacterales</taxon>
        <taxon>Desulfobacterales incertae sedis</taxon>
        <taxon>Candidatus Desulfatibia</taxon>
    </lineage>
</organism>
<proteinExistence type="inferred from homology"/>
<dbReference type="GO" id="GO:0008616">
    <property type="term" value="P:tRNA queuosine(34) biosynthetic process"/>
    <property type="evidence" value="ECO:0007669"/>
    <property type="project" value="UniProtKB-UniRule"/>
</dbReference>
<dbReference type="EMBL" id="JACNJH010000160">
    <property type="protein sequence ID" value="MBC8361949.1"/>
    <property type="molecule type" value="Genomic_DNA"/>
</dbReference>
<dbReference type="PANTHER" id="PTHR42836">
    <property type="entry name" value="7-CARBOXY-7-DEAZAGUANINE SYNTHASE"/>
    <property type="match status" value="1"/>
</dbReference>
<keyword evidence="6 8" id="KW-0411">Iron-sulfur</keyword>
<feature type="binding site" evidence="8">
    <location>
        <position position="31"/>
    </location>
    <ligand>
        <name>[4Fe-4S] cluster</name>
        <dbReference type="ChEBI" id="CHEBI:49883"/>
        <note>4Fe-4S-S-AdoMet</note>
    </ligand>
</feature>
<comment type="caution">
    <text evidence="8">Lacks conserved residue(s) required for the propagation of feature annotation.</text>
</comment>
<dbReference type="AlphaFoldDB" id="A0A8J6NNX8"/>
<feature type="binding site" evidence="8">
    <location>
        <position position="72"/>
    </location>
    <ligand>
        <name>S-adenosyl-L-methionine</name>
        <dbReference type="ChEBI" id="CHEBI:59789"/>
    </ligand>
</feature>
<dbReference type="EC" id="4.3.99.3" evidence="8"/>
<evidence type="ECO:0000313" key="11">
    <source>
        <dbReference type="Proteomes" id="UP000603434"/>
    </source>
</evidence>
<dbReference type="PROSITE" id="PS51918">
    <property type="entry name" value="RADICAL_SAM"/>
    <property type="match status" value="1"/>
</dbReference>
<evidence type="ECO:0000256" key="5">
    <source>
        <dbReference type="ARBA" id="ARBA00023004"/>
    </source>
</evidence>
<feature type="binding site" evidence="8">
    <location>
        <position position="70"/>
    </location>
    <ligand>
        <name>substrate</name>
    </ligand>
</feature>
<protein>
    <recommendedName>
        <fullName evidence="8">7-carboxy-7-deazaguanine synthase</fullName>
        <shortName evidence="8">CDG synthase</shortName>
        <ecNumber evidence="8">4.3.99.3</ecNumber>
    </recommendedName>
    <alternativeName>
        <fullName evidence="8">Queuosine biosynthesis protein QueE</fullName>
    </alternativeName>
</protein>
<comment type="caution">
    <text evidence="10">The sequence shown here is derived from an EMBL/GenBank/DDBJ whole genome shotgun (WGS) entry which is preliminary data.</text>
</comment>
<evidence type="ECO:0000256" key="2">
    <source>
        <dbReference type="ARBA" id="ARBA00022691"/>
    </source>
</evidence>
<feature type="binding site" evidence="8">
    <location>
        <position position="27"/>
    </location>
    <ligand>
        <name>substrate</name>
    </ligand>
</feature>
<evidence type="ECO:0000256" key="8">
    <source>
        <dbReference type="HAMAP-Rule" id="MF_00917"/>
    </source>
</evidence>
<dbReference type="GO" id="GO:1904047">
    <property type="term" value="F:S-adenosyl-L-methionine binding"/>
    <property type="evidence" value="ECO:0007669"/>
    <property type="project" value="UniProtKB-UniRule"/>
</dbReference>
<feature type="binding site" evidence="8">
    <location>
        <begin position="37"/>
        <end position="39"/>
    </location>
    <ligand>
        <name>S-adenosyl-L-methionine</name>
        <dbReference type="ChEBI" id="CHEBI:59789"/>
    </ligand>
</feature>
<dbReference type="PIRSF" id="PIRSF000370">
    <property type="entry name" value="QueE"/>
    <property type="match status" value="1"/>
</dbReference>
<dbReference type="Proteomes" id="UP000603434">
    <property type="component" value="Unassembled WGS sequence"/>
</dbReference>
<feature type="binding site" evidence="8">
    <location>
        <position position="40"/>
    </location>
    <ligand>
        <name>Mg(2+)</name>
        <dbReference type="ChEBI" id="CHEBI:18420"/>
    </ligand>
</feature>
<dbReference type="Gene3D" id="3.20.20.70">
    <property type="entry name" value="Aldolase class I"/>
    <property type="match status" value="1"/>
</dbReference>
<keyword evidence="4 8" id="KW-0460">Magnesium</keyword>
<dbReference type="CDD" id="cd01335">
    <property type="entry name" value="Radical_SAM"/>
    <property type="match status" value="1"/>
</dbReference>
<feature type="binding site" evidence="8">
    <location>
        <begin position="12"/>
        <end position="14"/>
    </location>
    <ligand>
        <name>substrate</name>
    </ligand>
</feature>
<dbReference type="InterPro" id="IPR058240">
    <property type="entry name" value="rSAM_sf"/>
</dbReference>
<reference evidence="10 11" key="1">
    <citation type="submission" date="2020-08" db="EMBL/GenBank/DDBJ databases">
        <title>Bridging the membrane lipid divide: bacteria of the FCB group superphylum have the potential to synthesize archaeal ether lipids.</title>
        <authorList>
            <person name="Villanueva L."/>
            <person name="Von Meijenfeldt F.A.B."/>
            <person name="Westbye A.B."/>
            <person name="Yadav S."/>
            <person name="Hopmans E.C."/>
            <person name="Dutilh B.E."/>
            <person name="Sinninghe Damste J.S."/>
        </authorList>
    </citation>
    <scope>NUCLEOTIDE SEQUENCE [LARGE SCALE GENOMIC DNA]</scope>
    <source>
        <strain evidence="10">NIOZ-UU30</strain>
    </source>
</reference>
<gene>
    <name evidence="8" type="primary">queE</name>
    <name evidence="10" type="ORF">H8E23_11170</name>
</gene>
<dbReference type="GO" id="GO:0051539">
    <property type="term" value="F:4 iron, 4 sulfur cluster binding"/>
    <property type="evidence" value="ECO:0007669"/>
    <property type="project" value="UniProtKB-UniRule"/>
</dbReference>
<comment type="function">
    <text evidence="8">Catalyzes the complex heterocyclic radical-mediated conversion of 6-carboxy-5,6,7,8-tetrahydropterin (CPH4) to 7-carboxy-7-deazaguanine (CDG), a step common to the biosynthetic pathways of all 7-deazapurine-containing compounds.</text>
</comment>
<dbReference type="InterPro" id="IPR007197">
    <property type="entry name" value="rSAM"/>
</dbReference>
<comment type="cofactor">
    <cofactor evidence="8">
        <name>S-adenosyl-L-methionine</name>
        <dbReference type="ChEBI" id="CHEBI:59789"/>
    </cofactor>
    <text evidence="8">Binds 1 S-adenosyl-L-methionine per subunit.</text>
</comment>
<comment type="pathway">
    <text evidence="8">Purine metabolism; 7-cyano-7-deazaguanine biosynthesis.</text>
</comment>